<protein>
    <submittedName>
        <fullName evidence="2">Thioredoxin family protein</fullName>
    </submittedName>
</protein>
<accession>A0A8I0DNH1</accession>
<dbReference type="InterPro" id="IPR036249">
    <property type="entry name" value="Thioredoxin-like_sf"/>
</dbReference>
<gene>
    <name evidence="2" type="ORF">H8R92_01535</name>
</gene>
<proteinExistence type="predicted"/>
<organism evidence="2 3">
    <name type="scientific">Clostridium lentum</name>
    <dbReference type="NCBI Taxonomy" id="2763037"/>
    <lineage>
        <taxon>Bacteria</taxon>
        <taxon>Bacillati</taxon>
        <taxon>Bacillota</taxon>
        <taxon>Clostridia</taxon>
        <taxon>Eubacteriales</taxon>
        <taxon>Clostridiaceae</taxon>
        <taxon>Clostridium</taxon>
    </lineage>
</organism>
<reference evidence="2" key="1">
    <citation type="submission" date="2020-08" db="EMBL/GenBank/DDBJ databases">
        <title>Genome public.</title>
        <authorList>
            <person name="Liu C."/>
            <person name="Sun Q."/>
        </authorList>
    </citation>
    <scope>NUCLEOTIDE SEQUENCE</scope>
    <source>
        <strain evidence="2">NSJ-42</strain>
    </source>
</reference>
<evidence type="ECO:0000259" key="1">
    <source>
        <dbReference type="Pfam" id="PF00085"/>
    </source>
</evidence>
<evidence type="ECO:0000313" key="2">
    <source>
        <dbReference type="EMBL" id="MBC5639131.1"/>
    </source>
</evidence>
<dbReference type="EMBL" id="JACOOQ010000002">
    <property type="protein sequence ID" value="MBC5639131.1"/>
    <property type="molecule type" value="Genomic_DNA"/>
</dbReference>
<evidence type="ECO:0000313" key="3">
    <source>
        <dbReference type="Proteomes" id="UP000662088"/>
    </source>
</evidence>
<dbReference type="RefSeq" id="WP_186834524.1">
    <property type="nucleotide sequence ID" value="NZ_JACOOQ010000002.1"/>
</dbReference>
<comment type="caution">
    <text evidence="2">The sequence shown here is derived from an EMBL/GenBank/DDBJ whole genome shotgun (WGS) entry which is preliminary data.</text>
</comment>
<name>A0A8I0DNH1_9CLOT</name>
<sequence>MNKLHNEKEIEELIKNNAMAVVYFTGNSCSACEVIKVKIEEILKRFPRILGGEVNGEENISLAIKYDVYSVPVFILFIEGRESIRIGRNVDLLDLEKSIGRYYHMLFN</sequence>
<dbReference type="SUPFAM" id="SSF52833">
    <property type="entry name" value="Thioredoxin-like"/>
    <property type="match status" value="1"/>
</dbReference>
<dbReference type="Proteomes" id="UP000662088">
    <property type="component" value="Unassembled WGS sequence"/>
</dbReference>
<dbReference type="Pfam" id="PF00085">
    <property type="entry name" value="Thioredoxin"/>
    <property type="match status" value="1"/>
</dbReference>
<keyword evidence="3" id="KW-1185">Reference proteome</keyword>
<dbReference type="InterPro" id="IPR013766">
    <property type="entry name" value="Thioredoxin_domain"/>
</dbReference>
<dbReference type="AlphaFoldDB" id="A0A8I0DNH1"/>
<feature type="domain" description="Thioredoxin" evidence="1">
    <location>
        <begin position="6"/>
        <end position="97"/>
    </location>
</feature>
<dbReference type="CDD" id="cd02947">
    <property type="entry name" value="TRX_family"/>
    <property type="match status" value="1"/>
</dbReference>
<dbReference type="Gene3D" id="3.40.30.10">
    <property type="entry name" value="Glutaredoxin"/>
    <property type="match status" value="1"/>
</dbReference>